<proteinExistence type="predicted"/>
<dbReference type="PANTHER" id="PTHR45138">
    <property type="entry name" value="REGULATORY COMPONENTS OF SENSORY TRANSDUCTION SYSTEM"/>
    <property type="match status" value="1"/>
</dbReference>
<keyword evidence="2" id="KW-1133">Transmembrane helix</keyword>
<dbReference type="CDD" id="cd01949">
    <property type="entry name" value="GGDEF"/>
    <property type="match status" value="1"/>
</dbReference>
<name>A0ABX8SUI7_9BURK</name>
<dbReference type="Proteomes" id="UP000826050">
    <property type="component" value="Chromosome"/>
</dbReference>
<feature type="domain" description="GGDEF" evidence="3">
    <location>
        <begin position="345"/>
        <end position="479"/>
    </location>
</feature>
<keyword evidence="2" id="KW-0472">Membrane</keyword>
<feature type="transmembrane region" description="Helical" evidence="2">
    <location>
        <begin position="71"/>
        <end position="88"/>
    </location>
</feature>
<organism evidence="4 5">
    <name type="scientific">Alcaligenes ammonioxydans</name>
    <dbReference type="NCBI Taxonomy" id="2582914"/>
    <lineage>
        <taxon>Bacteria</taxon>
        <taxon>Pseudomonadati</taxon>
        <taxon>Pseudomonadota</taxon>
        <taxon>Betaproteobacteria</taxon>
        <taxon>Burkholderiales</taxon>
        <taxon>Alcaligenaceae</taxon>
        <taxon>Alcaligenes</taxon>
    </lineage>
</organism>
<dbReference type="NCBIfam" id="TIGR00254">
    <property type="entry name" value="GGDEF"/>
    <property type="match status" value="1"/>
</dbReference>
<protein>
    <recommendedName>
        <fullName evidence="1">diguanylate cyclase</fullName>
        <ecNumber evidence="1">2.7.7.65</ecNumber>
    </recommendedName>
</protein>
<evidence type="ECO:0000256" key="1">
    <source>
        <dbReference type="ARBA" id="ARBA00012528"/>
    </source>
</evidence>
<sequence>MATDMNPKQAFCLRPSRRHSFLSRFLLFSLVLVLTLLGTRLRHYDALTIFWPAEAVLLGLFLRRPDWGRQVLNWTIVVVAYLCAELIAGNPLPIALLLTVADASGLGLAYWLITHNPLLDLSLRRPQAMLTLAAYCSLACVVSALLGGLALYLHTSQPLSLAILSWMLTGMISYAAILPVILTAPSRPLRRFLEYWNEPHLTSLAQLAPALLLLLTSLLSLLIDGPGSMAFPVLPLLWCALSYSLFSTTLLTLFYVLWTLFALNPPVYFLPSQLHTSLDLLSLRIGIASIALACITCASLMSARNLAVEKLQRLAHRDALTGLLNKQAFYQQSQDALTQCRLKHIPVSVIVLDIDHFKPINDTHGHHVGDLALSAITQRISLALRDTDLCGRLGGEEFGILLPDCGAAQAHTVAERVRKSIALLPFSLDNQQQLTMTASLGVATLEPSTLDLHALLRQADKALYEAKRAGRDQSFSYPFPEPQTGT</sequence>
<evidence type="ECO:0000313" key="4">
    <source>
        <dbReference type="EMBL" id="QXX78715.1"/>
    </source>
</evidence>
<dbReference type="InterPro" id="IPR000160">
    <property type="entry name" value="GGDEF_dom"/>
</dbReference>
<feature type="transmembrane region" description="Helical" evidence="2">
    <location>
        <begin position="21"/>
        <end position="38"/>
    </location>
</feature>
<keyword evidence="5" id="KW-1185">Reference proteome</keyword>
<dbReference type="EC" id="2.7.7.65" evidence="1"/>
<dbReference type="PROSITE" id="PS50887">
    <property type="entry name" value="GGDEF"/>
    <property type="match status" value="1"/>
</dbReference>
<feature type="transmembrane region" description="Helical" evidence="2">
    <location>
        <begin position="159"/>
        <end position="182"/>
    </location>
</feature>
<gene>
    <name evidence="4" type="ORF">FE795_06605</name>
</gene>
<feature type="transmembrane region" description="Helical" evidence="2">
    <location>
        <begin position="283"/>
        <end position="303"/>
    </location>
</feature>
<dbReference type="SMART" id="SM00267">
    <property type="entry name" value="GGDEF"/>
    <property type="match status" value="1"/>
</dbReference>
<keyword evidence="2" id="KW-0812">Transmembrane</keyword>
<dbReference type="PANTHER" id="PTHR45138:SF9">
    <property type="entry name" value="DIGUANYLATE CYCLASE DGCM-RELATED"/>
    <property type="match status" value="1"/>
</dbReference>
<dbReference type="InterPro" id="IPR050469">
    <property type="entry name" value="Diguanylate_Cyclase"/>
</dbReference>
<evidence type="ECO:0000256" key="2">
    <source>
        <dbReference type="SAM" id="Phobius"/>
    </source>
</evidence>
<evidence type="ECO:0000259" key="3">
    <source>
        <dbReference type="PROSITE" id="PS50887"/>
    </source>
</evidence>
<evidence type="ECO:0000313" key="5">
    <source>
        <dbReference type="Proteomes" id="UP000826050"/>
    </source>
</evidence>
<dbReference type="EMBL" id="CP049362">
    <property type="protein sequence ID" value="QXX78715.1"/>
    <property type="molecule type" value="Genomic_DNA"/>
</dbReference>
<reference evidence="4 5" key="1">
    <citation type="submission" date="2020-02" db="EMBL/GenBank/DDBJ databases">
        <title>Partial ammonium oxidation to N2 by heterotrophic bacteria.</title>
        <authorList>
            <person name="Wu M."/>
        </authorList>
    </citation>
    <scope>NUCLEOTIDE SEQUENCE [LARGE SCALE GENOMIC DNA]</scope>
    <source>
        <strain evidence="4 5">HO-1</strain>
    </source>
</reference>
<feature type="transmembrane region" description="Helical" evidence="2">
    <location>
        <begin position="132"/>
        <end position="153"/>
    </location>
</feature>
<dbReference type="Pfam" id="PF00990">
    <property type="entry name" value="GGDEF"/>
    <property type="match status" value="1"/>
</dbReference>
<feature type="transmembrane region" description="Helical" evidence="2">
    <location>
        <begin position="94"/>
        <end position="112"/>
    </location>
</feature>
<feature type="transmembrane region" description="Helical" evidence="2">
    <location>
        <begin position="203"/>
        <end position="223"/>
    </location>
</feature>
<accession>A0ABX8SUI7</accession>